<keyword evidence="4" id="KW-0460">Magnesium</keyword>
<dbReference type="InterPro" id="IPR041492">
    <property type="entry name" value="HAD_2"/>
</dbReference>
<evidence type="ECO:0000256" key="3">
    <source>
        <dbReference type="ARBA" id="ARBA00022723"/>
    </source>
</evidence>
<comment type="cofactor">
    <cofactor evidence="1">
        <name>Mg(2+)</name>
        <dbReference type="ChEBI" id="CHEBI:18420"/>
    </cofactor>
</comment>
<proteinExistence type="inferred from homology"/>
<dbReference type="EMBL" id="NFZT01000001">
    <property type="protein sequence ID" value="OWV32738.1"/>
    <property type="molecule type" value="Genomic_DNA"/>
</dbReference>
<protein>
    <recommendedName>
        <fullName evidence="8">Haloacid dehalogenase</fullName>
    </recommendedName>
</protein>
<evidence type="ECO:0000256" key="4">
    <source>
        <dbReference type="ARBA" id="ARBA00022842"/>
    </source>
</evidence>
<dbReference type="AlphaFoldDB" id="A0A219B4N3"/>
<organism evidence="6 7">
    <name type="scientific">Pacificimonas flava</name>
    <dbReference type="NCBI Taxonomy" id="1234595"/>
    <lineage>
        <taxon>Bacteria</taxon>
        <taxon>Pseudomonadati</taxon>
        <taxon>Pseudomonadota</taxon>
        <taxon>Alphaproteobacteria</taxon>
        <taxon>Sphingomonadales</taxon>
        <taxon>Sphingosinicellaceae</taxon>
        <taxon>Pacificimonas</taxon>
    </lineage>
</organism>
<dbReference type="InterPro" id="IPR036412">
    <property type="entry name" value="HAD-like_sf"/>
</dbReference>
<dbReference type="NCBIfam" id="TIGR01509">
    <property type="entry name" value="HAD-SF-IA-v3"/>
    <property type="match status" value="1"/>
</dbReference>
<dbReference type="GO" id="GO:0003824">
    <property type="term" value="F:catalytic activity"/>
    <property type="evidence" value="ECO:0007669"/>
    <property type="project" value="UniProtKB-ARBA"/>
</dbReference>
<evidence type="ECO:0000256" key="5">
    <source>
        <dbReference type="ARBA" id="ARBA00023277"/>
    </source>
</evidence>
<gene>
    <name evidence="6" type="ORF">B5C34_04245</name>
</gene>
<dbReference type="SFLD" id="SFLDS00003">
    <property type="entry name" value="Haloacid_Dehalogenase"/>
    <property type="match status" value="1"/>
</dbReference>
<dbReference type="RefSeq" id="WP_088711532.1">
    <property type="nucleotide sequence ID" value="NZ_NFZT01000001.1"/>
</dbReference>
<dbReference type="Gene3D" id="1.10.150.240">
    <property type="entry name" value="Putative phosphatase, domain 2"/>
    <property type="match status" value="1"/>
</dbReference>
<evidence type="ECO:0000256" key="2">
    <source>
        <dbReference type="ARBA" id="ARBA00006171"/>
    </source>
</evidence>
<dbReference type="Pfam" id="PF13419">
    <property type="entry name" value="HAD_2"/>
    <property type="match status" value="1"/>
</dbReference>
<dbReference type="OrthoDB" id="9797743at2"/>
<keyword evidence="7" id="KW-1185">Reference proteome</keyword>
<name>A0A219B4N3_9SPHN</name>
<keyword evidence="5" id="KW-0119">Carbohydrate metabolism</keyword>
<evidence type="ECO:0000256" key="1">
    <source>
        <dbReference type="ARBA" id="ARBA00001946"/>
    </source>
</evidence>
<evidence type="ECO:0000313" key="7">
    <source>
        <dbReference type="Proteomes" id="UP000198462"/>
    </source>
</evidence>
<dbReference type="PANTHER" id="PTHR46193">
    <property type="entry name" value="6-PHOSPHOGLUCONATE PHOSPHATASE"/>
    <property type="match status" value="1"/>
</dbReference>
<dbReference type="PANTHER" id="PTHR46193:SF18">
    <property type="entry name" value="HEXITOL PHOSPHATASE B"/>
    <property type="match status" value="1"/>
</dbReference>
<dbReference type="GO" id="GO:0046872">
    <property type="term" value="F:metal ion binding"/>
    <property type="evidence" value="ECO:0007669"/>
    <property type="project" value="UniProtKB-KW"/>
</dbReference>
<reference evidence="7" key="1">
    <citation type="submission" date="2017-05" db="EMBL/GenBank/DDBJ databases">
        <authorList>
            <person name="Lin X."/>
        </authorList>
    </citation>
    <scope>NUCLEOTIDE SEQUENCE [LARGE SCALE GENOMIC DNA]</scope>
    <source>
        <strain evidence="7">JLT2012</strain>
    </source>
</reference>
<keyword evidence="3" id="KW-0479">Metal-binding</keyword>
<dbReference type="InterPro" id="IPR051600">
    <property type="entry name" value="Beta-PGM-like"/>
</dbReference>
<comment type="caution">
    <text evidence="6">The sequence shown here is derived from an EMBL/GenBank/DDBJ whole genome shotgun (WGS) entry which is preliminary data.</text>
</comment>
<comment type="similarity">
    <text evidence="2">Belongs to the HAD-like hydrolase superfamily. CbbY/CbbZ/Gph/YieH family.</text>
</comment>
<dbReference type="Proteomes" id="UP000198462">
    <property type="component" value="Unassembled WGS sequence"/>
</dbReference>
<sequence length="228" mass="24555">MSGAPVIFDFDGVIVESELAGNLHLADLLTDLGRPTSLADAVREFTGLSGTNFFRALEAWLGGPVPEAFHTRRGEEDRRIMREGVEPVAGALEFVADLPPGRPVAIVSSSDMRWLDAHLGHHRIKSRFEPHIYSGKTHVEHSKPAPDIYLYAAEQLAADPGSCFVIEDSPVGVTAAAKAGMQVCGLLAAGHVLDGHGDRLREAGARWLAKDYEQVAAHLAAFDAEERA</sequence>
<dbReference type="InterPro" id="IPR023214">
    <property type="entry name" value="HAD_sf"/>
</dbReference>
<dbReference type="InterPro" id="IPR006439">
    <property type="entry name" value="HAD-SF_hydro_IA"/>
</dbReference>
<dbReference type="Gene3D" id="3.40.50.1000">
    <property type="entry name" value="HAD superfamily/HAD-like"/>
    <property type="match status" value="1"/>
</dbReference>
<dbReference type="SFLD" id="SFLDG01129">
    <property type="entry name" value="C1.5:_HAD__Beta-PGM__Phosphata"/>
    <property type="match status" value="1"/>
</dbReference>
<evidence type="ECO:0008006" key="8">
    <source>
        <dbReference type="Google" id="ProtNLM"/>
    </source>
</evidence>
<accession>A0A219B4N3</accession>
<evidence type="ECO:0000313" key="6">
    <source>
        <dbReference type="EMBL" id="OWV32738.1"/>
    </source>
</evidence>
<dbReference type="SUPFAM" id="SSF56784">
    <property type="entry name" value="HAD-like"/>
    <property type="match status" value="1"/>
</dbReference>
<dbReference type="InterPro" id="IPR023198">
    <property type="entry name" value="PGP-like_dom2"/>
</dbReference>